<reference evidence="1" key="2">
    <citation type="submission" date="2025-09" db="UniProtKB">
        <authorList>
            <consortium name="Ensembl"/>
        </authorList>
    </citation>
    <scope>IDENTIFICATION</scope>
</reference>
<protein>
    <submittedName>
        <fullName evidence="1">Uncharacterized protein</fullName>
    </submittedName>
</protein>
<dbReference type="AlphaFoldDB" id="A0A3B3TUP9"/>
<accession>A0A3B3TUP9</accession>
<keyword evidence="2" id="KW-1185">Reference proteome</keyword>
<sequence>MCAIKLCSRIVCLVSFGSLEILVLSLEPFVLLSSALQPQLLCIKQIKKSMSLSLFPGREGEENRKHKFIKKEYGARCP</sequence>
<organism evidence="1 2">
    <name type="scientific">Poecilia latipinna</name>
    <name type="common">sailfin molly</name>
    <dbReference type="NCBI Taxonomy" id="48699"/>
    <lineage>
        <taxon>Eukaryota</taxon>
        <taxon>Metazoa</taxon>
        <taxon>Chordata</taxon>
        <taxon>Craniata</taxon>
        <taxon>Vertebrata</taxon>
        <taxon>Euteleostomi</taxon>
        <taxon>Actinopterygii</taxon>
        <taxon>Neopterygii</taxon>
        <taxon>Teleostei</taxon>
        <taxon>Neoteleostei</taxon>
        <taxon>Acanthomorphata</taxon>
        <taxon>Ovalentaria</taxon>
        <taxon>Atherinomorphae</taxon>
        <taxon>Cyprinodontiformes</taxon>
        <taxon>Poeciliidae</taxon>
        <taxon>Poeciliinae</taxon>
        <taxon>Poecilia</taxon>
    </lineage>
</organism>
<reference evidence="1" key="1">
    <citation type="submission" date="2025-08" db="UniProtKB">
        <authorList>
            <consortium name="Ensembl"/>
        </authorList>
    </citation>
    <scope>IDENTIFICATION</scope>
</reference>
<dbReference type="Proteomes" id="UP000261500">
    <property type="component" value="Unplaced"/>
</dbReference>
<evidence type="ECO:0000313" key="2">
    <source>
        <dbReference type="Proteomes" id="UP000261500"/>
    </source>
</evidence>
<evidence type="ECO:0000313" key="1">
    <source>
        <dbReference type="Ensembl" id="ENSPLAP00000004945.1"/>
    </source>
</evidence>
<dbReference type="Ensembl" id="ENSPLAT00000008766.1">
    <property type="protein sequence ID" value="ENSPLAP00000004945.1"/>
    <property type="gene ID" value="ENSPLAG00000006745.1"/>
</dbReference>
<name>A0A3B3TUP9_9TELE</name>
<proteinExistence type="predicted"/>